<evidence type="ECO:0000256" key="3">
    <source>
        <dbReference type="ARBA" id="ARBA00024909"/>
    </source>
</evidence>
<dbReference type="GO" id="GO:0006412">
    <property type="term" value="P:translation"/>
    <property type="evidence" value="ECO:0007669"/>
    <property type="project" value="UniProtKB-KW"/>
</dbReference>
<comment type="function">
    <text evidence="3">Necessary for protein synthesis in mitochondria. Functions as a ribosome recycling factor in mitochondria.</text>
</comment>
<dbReference type="GO" id="GO:0005739">
    <property type="term" value="C:mitochondrion"/>
    <property type="evidence" value="ECO:0007669"/>
    <property type="project" value="TreeGrafter"/>
</dbReference>
<protein>
    <submittedName>
        <fullName evidence="7">Putative ribosome recycling factor domain-containing protein</fullName>
    </submittedName>
</protein>
<dbReference type="GO" id="GO:0043023">
    <property type="term" value="F:ribosomal large subunit binding"/>
    <property type="evidence" value="ECO:0007669"/>
    <property type="project" value="TreeGrafter"/>
</dbReference>
<reference evidence="7 8" key="2">
    <citation type="submission" date="2015-05" db="EMBL/GenBank/DDBJ databases">
        <authorList>
            <person name="Morales-Cruz A."/>
            <person name="Amrine K.C."/>
            <person name="Cantu D."/>
        </authorList>
    </citation>
    <scope>NUCLEOTIDE SEQUENCE [LARGE SCALE GENOMIC DNA]</scope>
    <source>
        <strain evidence="7">UCRPC4</strain>
    </source>
</reference>
<evidence type="ECO:0000313" key="8">
    <source>
        <dbReference type="Proteomes" id="UP000053317"/>
    </source>
</evidence>
<organism evidence="7 8">
    <name type="scientific">Phaeomoniella chlamydospora</name>
    <name type="common">Phaeoacremonium chlamydosporum</name>
    <dbReference type="NCBI Taxonomy" id="158046"/>
    <lineage>
        <taxon>Eukaryota</taxon>
        <taxon>Fungi</taxon>
        <taxon>Dikarya</taxon>
        <taxon>Ascomycota</taxon>
        <taxon>Pezizomycotina</taxon>
        <taxon>Eurotiomycetes</taxon>
        <taxon>Chaetothyriomycetidae</taxon>
        <taxon>Phaeomoniellales</taxon>
        <taxon>Phaeomoniellaceae</taxon>
        <taxon>Phaeomoniella</taxon>
    </lineage>
</organism>
<feature type="region of interest" description="Disordered" evidence="5">
    <location>
        <begin position="1"/>
        <end position="22"/>
    </location>
</feature>
<evidence type="ECO:0000256" key="2">
    <source>
        <dbReference type="ARBA" id="ARBA00022917"/>
    </source>
</evidence>
<comment type="similarity">
    <text evidence="1">Belongs to the RRF family.</text>
</comment>
<feature type="domain" description="Ribosome recycling factor" evidence="6">
    <location>
        <begin position="86"/>
        <end position="200"/>
    </location>
</feature>
<dbReference type="OrthoDB" id="407355at2759"/>
<dbReference type="InterPro" id="IPR023584">
    <property type="entry name" value="Ribosome_recyc_fac_dom"/>
</dbReference>
<dbReference type="Gene3D" id="1.10.132.20">
    <property type="entry name" value="Ribosome-recycling factor"/>
    <property type="match status" value="1"/>
</dbReference>
<evidence type="ECO:0000256" key="1">
    <source>
        <dbReference type="ARBA" id="ARBA00005912"/>
    </source>
</evidence>
<sequence length="202" mass="23070">MPIRKKKKEIAEQEEDPKNAIPPEKVVDEAFDFKDLDDDFARNIDKLKEGLSKLRPGGRLDPEVIENFRVTFSGRNGTERLGDLATNLRAVTNTIGTSQHSLNPIPDPESALTLNVDIPPPTTESRNAVKHAAKELMETANHAIRQVRGDYQKKLRKLELDKKTRVPKDEMVRAHKEMEKKNEAAVKEVKRIYEERIKALDR</sequence>
<gene>
    <name evidence="7" type="ORF">UCRPC4_g01452</name>
</gene>
<dbReference type="EMBL" id="LCWF01000035">
    <property type="protein sequence ID" value="KKY26433.1"/>
    <property type="molecule type" value="Genomic_DNA"/>
</dbReference>
<dbReference type="InterPro" id="IPR036191">
    <property type="entry name" value="RRF_sf"/>
</dbReference>
<evidence type="ECO:0000256" key="5">
    <source>
        <dbReference type="SAM" id="MobiDB-lite"/>
    </source>
</evidence>
<dbReference type="Pfam" id="PF01765">
    <property type="entry name" value="RRF"/>
    <property type="match status" value="1"/>
</dbReference>
<dbReference type="PANTHER" id="PTHR20982">
    <property type="entry name" value="RIBOSOME RECYCLING FACTOR"/>
    <property type="match status" value="1"/>
</dbReference>
<dbReference type="InterPro" id="IPR002661">
    <property type="entry name" value="Ribosome_recyc_fac"/>
</dbReference>
<evidence type="ECO:0000259" key="6">
    <source>
        <dbReference type="Pfam" id="PF01765"/>
    </source>
</evidence>
<evidence type="ECO:0000256" key="4">
    <source>
        <dbReference type="SAM" id="Coils"/>
    </source>
</evidence>
<keyword evidence="2" id="KW-0648">Protein biosynthesis</keyword>
<dbReference type="PANTHER" id="PTHR20982:SF3">
    <property type="entry name" value="MITOCHONDRIAL RIBOSOME RECYCLING FACTOR PSEUDO 1"/>
    <property type="match status" value="1"/>
</dbReference>
<dbReference type="Proteomes" id="UP000053317">
    <property type="component" value="Unassembled WGS sequence"/>
</dbReference>
<dbReference type="AlphaFoldDB" id="A0A0G2GT13"/>
<accession>A0A0G2GT13</accession>
<dbReference type="SUPFAM" id="SSF55194">
    <property type="entry name" value="Ribosome recycling factor, RRF"/>
    <property type="match status" value="1"/>
</dbReference>
<keyword evidence="4" id="KW-0175">Coiled coil</keyword>
<reference evidence="7 8" key="1">
    <citation type="submission" date="2015-05" db="EMBL/GenBank/DDBJ databases">
        <title>Distinctive expansion of gene families associated with plant cell wall degradation and secondary metabolism in the genomes of grapevine trunk pathogens.</title>
        <authorList>
            <person name="Lawrence D.P."/>
            <person name="Travadon R."/>
            <person name="Rolshausen P.E."/>
            <person name="Baumgartner K."/>
        </authorList>
    </citation>
    <scope>NUCLEOTIDE SEQUENCE [LARGE SCALE GENOMIC DNA]</scope>
    <source>
        <strain evidence="7">UCRPC4</strain>
    </source>
</reference>
<keyword evidence="8" id="KW-1185">Reference proteome</keyword>
<evidence type="ECO:0000313" key="7">
    <source>
        <dbReference type="EMBL" id="KKY26433.1"/>
    </source>
</evidence>
<name>A0A0G2GT13_PHACM</name>
<feature type="coiled-coil region" evidence="4">
    <location>
        <begin position="168"/>
        <end position="195"/>
    </location>
</feature>
<comment type="caution">
    <text evidence="7">The sequence shown here is derived from an EMBL/GenBank/DDBJ whole genome shotgun (WGS) entry which is preliminary data.</text>
</comment>
<proteinExistence type="inferred from homology"/>
<dbReference type="Gene3D" id="3.30.1360.40">
    <property type="match status" value="1"/>
</dbReference>